<dbReference type="InterPro" id="IPR029063">
    <property type="entry name" value="SAM-dependent_MTases_sf"/>
</dbReference>
<proteinExistence type="inferred from homology"/>
<gene>
    <name evidence="8" type="ORF">GQ43DRAFT_416874</name>
</gene>
<dbReference type="InterPro" id="IPR019012">
    <property type="entry name" value="RNA_cap_Gua-N2-MeTrfase"/>
</dbReference>
<dbReference type="SUPFAM" id="SSF53335">
    <property type="entry name" value="S-adenosyl-L-methionine-dependent methyltransferases"/>
    <property type="match status" value="1"/>
</dbReference>
<organism evidence="8 9">
    <name type="scientific">Delitschia confertaspora ATCC 74209</name>
    <dbReference type="NCBI Taxonomy" id="1513339"/>
    <lineage>
        <taxon>Eukaryota</taxon>
        <taxon>Fungi</taxon>
        <taxon>Dikarya</taxon>
        <taxon>Ascomycota</taxon>
        <taxon>Pezizomycotina</taxon>
        <taxon>Dothideomycetes</taxon>
        <taxon>Pleosporomycetidae</taxon>
        <taxon>Pleosporales</taxon>
        <taxon>Delitschiaceae</taxon>
        <taxon>Delitschia</taxon>
    </lineage>
</organism>
<comment type="catalytic activity">
    <reaction evidence="3">
        <text>a 5'-end (N(2),N(7)-dimethyl 5'-triphosphoguanosine)-ribonucleoside in snoRNA + S-adenosyl-L-methionine = a 5'-end (N(2),N(2),N(7)-trimethyl 5'-triphosphoguanosine)-ribonucleoside in snoRNA + S-adenosyl-L-homocysteine + H(+)</text>
        <dbReference type="Rhea" id="RHEA:78507"/>
        <dbReference type="Rhea" id="RHEA-COMP:19088"/>
        <dbReference type="Rhea" id="RHEA-COMP:19090"/>
        <dbReference type="ChEBI" id="CHEBI:15378"/>
        <dbReference type="ChEBI" id="CHEBI:57856"/>
        <dbReference type="ChEBI" id="CHEBI:59789"/>
        <dbReference type="ChEBI" id="CHEBI:167623"/>
        <dbReference type="ChEBI" id="CHEBI:172880"/>
    </reaction>
    <physiologicalReaction direction="left-to-right" evidence="3">
        <dbReference type="Rhea" id="RHEA:78508"/>
    </physiologicalReaction>
</comment>
<dbReference type="PANTHER" id="PTHR14741">
    <property type="entry name" value="S-ADENOSYLMETHIONINE-DEPENDENT METHYLTRANSFERASE RELATED"/>
    <property type="match status" value="1"/>
</dbReference>
<evidence type="ECO:0000256" key="2">
    <source>
        <dbReference type="ARBA" id="ARBA00025783"/>
    </source>
</evidence>
<comment type="caution">
    <text evidence="8">The sequence shown here is derived from an EMBL/GenBank/DDBJ whole genome shotgun (WGS) entry which is preliminary data.</text>
</comment>
<dbReference type="Pfam" id="PF09445">
    <property type="entry name" value="Methyltransf_15"/>
    <property type="match status" value="1"/>
</dbReference>
<evidence type="ECO:0000256" key="1">
    <source>
        <dbReference type="ARBA" id="ARBA00018517"/>
    </source>
</evidence>
<comment type="catalytic activity">
    <reaction evidence="4">
        <text>a 5'-end (N(7)-methyl 5'-triphosphoguanosine)-ribonucleoside in snoRNA + S-adenosyl-L-methionine = a 5'-end (N(2),N(7)-dimethyl 5'-triphosphoguanosine)-ribonucleoside in snoRNA + S-adenosyl-L-homocysteine + H(+)</text>
        <dbReference type="Rhea" id="RHEA:78475"/>
        <dbReference type="Rhea" id="RHEA-COMP:19086"/>
        <dbReference type="Rhea" id="RHEA-COMP:19088"/>
        <dbReference type="ChEBI" id="CHEBI:15378"/>
        <dbReference type="ChEBI" id="CHEBI:57856"/>
        <dbReference type="ChEBI" id="CHEBI:59789"/>
        <dbReference type="ChEBI" id="CHEBI:156461"/>
        <dbReference type="ChEBI" id="CHEBI:172880"/>
    </reaction>
    <physiologicalReaction direction="left-to-right" evidence="4">
        <dbReference type="Rhea" id="RHEA:78476"/>
    </physiologicalReaction>
</comment>
<sequence length="244" mass="27300">MPGAIIEPENPPDEEGIHHWTTLTDAPKDHKKYFGQRHKFFSKYDEGIWMTDDAWFEVTPEPIANKIAAHISEAVGPEKSVLIDAFAGVGANAIAFALEGRWEHIFAIEKNPAALKCAKHNAKVYGVEKKISWVNGDCFDILPQRYSDMGDKAVLFASPPWGGPGYSTDKVFNLSTMQPYSLDFIYSRFSRVCKTMVLYLPRTSDLNQIAKFAPEGKKLEVAHYCITGASKALCVYIGDFNFPE</sequence>
<comment type="similarity">
    <text evidence="2">Belongs to the methyltransferase superfamily. Trimethylguanosine synthase family.</text>
</comment>
<dbReference type="GO" id="GO:0005634">
    <property type="term" value="C:nucleus"/>
    <property type="evidence" value="ECO:0007669"/>
    <property type="project" value="TreeGrafter"/>
</dbReference>
<dbReference type="OrthoDB" id="194443at2759"/>
<evidence type="ECO:0000256" key="6">
    <source>
        <dbReference type="ARBA" id="ARBA00049075"/>
    </source>
</evidence>
<evidence type="ECO:0000256" key="5">
    <source>
        <dbReference type="ARBA" id="ARBA00048763"/>
    </source>
</evidence>
<comment type="catalytic activity">
    <reaction evidence="5">
        <text>a 5'-end (N(2),N(7)-dimethyl 5'-triphosphoguanosine)-ribonucleoside in snRNA + S-adenosyl-L-methionine = a 5'-end (N(2),N(2),N(7)-trimethyl 5'-triphosphoguanosine)-ribonucleoside in snRNA + S-adenosyl-L-homocysteine + H(+)</text>
        <dbReference type="Rhea" id="RHEA:78479"/>
        <dbReference type="Rhea" id="RHEA-COMP:19087"/>
        <dbReference type="Rhea" id="RHEA-COMP:19089"/>
        <dbReference type="ChEBI" id="CHEBI:15378"/>
        <dbReference type="ChEBI" id="CHEBI:57856"/>
        <dbReference type="ChEBI" id="CHEBI:59789"/>
        <dbReference type="ChEBI" id="CHEBI:167623"/>
        <dbReference type="ChEBI" id="CHEBI:172880"/>
    </reaction>
    <physiologicalReaction direction="left-to-right" evidence="5">
        <dbReference type="Rhea" id="RHEA:78480"/>
    </physiologicalReaction>
</comment>
<reference evidence="8" key="1">
    <citation type="journal article" date="2020" name="Stud. Mycol.">
        <title>101 Dothideomycetes genomes: a test case for predicting lifestyles and emergence of pathogens.</title>
        <authorList>
            <person name="Haridas S."/>
            <person name="Albert R."/>
            <person name="Binder M."/>
            <person name="Bloem J."/>
            <person name="Labutti K."/>
            <person name="Salamov A."/>
            <person name="Andreopoulos B."/>
            <person name="Baker S."/>
            <person name="Barry K."/>
            <person name="Bills G."/>
            <person name="Bluhm B."/>
            <person name="Cannon C."/>
            <person name="Castanera R."/>
            <person name="Culley D."/>
            <person name="Daum C."/>
            <person name="Ezra D."/>
            <person name="Gonzalez J."/>
            <person name="Henrissat B."/>
            <person name="Kuo A."/>
            <person name="Liang C."/>
            <person name="Lipzen A."/>
            <person name="Lutzoni F."/>
            <person name="Magnuson J."/>
            <person name="Mondo S."/>
            <person name="Nolan M."/>
            <person name="Ohm R."/>
            <person name="Pangilinan J."/>
            <person name="Park H.-J."/>
            <person name="Ramirez L."/>
            <person name="Alfaro M."/>
            <person name="Sun H."/>
            <person name="Tritt A."/>
            <person name="Yoshinaga Y."/>
            <person name="Zwiers L.-H."/>
            <person name="Turgeon B."/>
            <person name="Goodwin S."/>
            <person name="Spatafora J."/>
            <person name="Crous P."/>
            <person name="Grigoriev I."/>
        </authorList>
    </citation>
    <scope>NUCLEOTIDE SEQUENCE</scope>
    <source>
        <strain evidence="8">ATCC 74209</strain>
    </source>
</reference>
<dbReference type="Gene3D" id="3.40.50.150">
    <property type="entry name" value="Vaccinia Virus protein VP39"/>
    <property type="match status" value="1"/>
</dbReference>
<keyword evidence="9" id="KW-1185">Reference proteome</keyword>
<dbReference type="EMBL" id="ML993997">
    <property type="protein sequence ID" value="KAF2200956.1"/>
    <property type="molecule type" value="Genomic_DNA"/>
</dbReference>
<accession>A0A9P4JK87</accession>
<dbReference type="FunFam" id="3.40.50.150:FF:000270">
    <property type="entry name" value="RNA methylase family protein"/>
    <property type="match status" value="1"/>
</dbReference>
<dbReference type="AlphaFoldDB" id="A0A9P4JK87"/>
<keyword evidence="8" id="KW-0808">Transferase</keyword>
<dbReference type="Proteomes" id="UP000799536">
    <property type="component" value="Unassembled WGS sequence"/>
</dbReference>
<protein>
    <recommendedName>
        <fullName evidence="1">Trimethylguanosine synthase</fullName>
    </recommendedName>
    <alternativeName>
        <fullName evidence="7">Cap-specific guanine-N(2) methyltransferase</fullName>
    </alternativeName>
</protein>
<keyword evidence="8" id="KW-0489">Methyltransferase</keyword>
<evidence type="ECO:0000313" key="8">
    <source>
        <dbReference type="EMBL" id="KAF2200956.1"/>
    </source>
</evidence>
<evidence type="ECO:0000256" key="3">
    <source>
        <dbReference type="ARBA" id="ARBA00047418"/>
    </source>
</evidence>
<evidence type="ECO:0000313" key="9">
    <source>
        <dbReference type="Proteomes" id="UP000799536"/>
    </source>
</evidence>
<dbReference type="GO" id="GO:0071164">
    <property type="term" value="F:RNA cap trimethylguanosine synthase activity"/>
    <property type="evidence" value="ECO:0007669"/>
    <property type="project" value="TreeGrafter"/>
</dbReference>
<evidence type="ECO:0000256" key="4">
    <source>
        <dbReference type="ARBA" id="ARBA00048740"/>
    </source>
</evidence>
<dbReference type="PANTHER" id="PTHR14741:SF32">
    <property type="entry name" value="TRIMETHYLGUANOSINE SYNTHASE"/>
    <property type="match status" value="1"/>
</dbReference>
<evidence type="ECO:0000256" key="7">
    <source>
        <dbReference type="ARBA" id="ARBA00049790"/>
    </source>
</evidence>
<comment type="catalytic activity">
    <reaction evidence="6">
        <text>a 5'-end (N(7)-methyl 5'-triphosphoguanosine)-ribonucleoside in snRNA + S-adenosyl-L-methionine = a 5'-end (N(2),N(7)-dimethyl 5'-triphosphoguanosine)-ribonucleoside in snRNA + S-adenosyl-L-homocysteine + H(+)</text>
        <dbReference type="Rhea" id="RHEA:78471"/>
        <dbReference type="Rhea" id="RHEA-COMP:19085"/>
        <dbReference type="Rhea" id="RHEA-COMP:19087"/>
        <dbReference type="ChEBI" id="CHEBI:15378"/>
        <dbReference type="ChEBI" id="CHEBI:57856"/>
        <dbReference type="ChEBI" id="CHEBI:59789"/>
        <dbReference type="ChEBI" id="CHEBI:156461"/>
        <dbReference type="ChEBI" id="CHEBI:172880"/>
    </reaction>
    <physiologicalReaction direction="left-to-right" evidence="6">
        <dbReference type="Rhea" id="RHEA:78472"/>
    </physiologicalReaction>
</comment>
<name>A0A9P4JK87_9PLEO</name>